<dbReference type="SUPFAM" id="SSF53448">
    <property type="entry name" value="Nucleotide-diphospho-sugar transferases"/>
    <property type="match status" value="1"/>
</dbReference>
<comment type="caution">
    <text evidence="2">The sequence shown here is derived from an EMBL/GenBank/DDBJ whole genome shotgun (WGS) entry which is preliminary data.</text>
</comment>
<gene>
    <name evidence="2" type="ORF">AUK13_01085</name>
</gene>
<accession>A0A1J5FN11</accession>
<dbReference type="PANTHER" id="PTHR48090">
    <property type="entry name" value="UNDECAPRENYL-PHOSPHATE 4-DEOXY-4-FORMAMIDO-L-ARABINOSE TRANSFERASE-RELATED"/>
    <property type="match status" value="1"/>
</dbReference>
<evidence type="ECO:0000313" key="2">
    <source>
        <dbReference type="EMBL" id="OIP56400.1"/>
    </source>
</evidence>
<dbReference type="CDD" id="cd04179">
    <property type="entry name" value="DPM_DPG-synthase_like"/>
    <property type="match status" value="1"/>
</dbReference>
<protein>
    <recommendedName>
        <fullName evidence="1">Glycosyltransferase 2-like domain-containing protein</fullName>
    </recommendedName>
</protein>
<dbReference type="Gene3D" id="3.90.550.10">
    <property type="entry name" value="Spore Coat Polysaccharide Biosynthesis Protein SpsA, Chain A"/>
    <property type="match status" value="1"/>
</dbReference>
<feature type="domain" description="Glycosyltransferase 2-like" evidence="1">
    <location>
        <begin position="4"/>
        <end position="166"/>
    </location>
</feature>
<organism evidence="2 3">
    <name type="scientific">Candidatus Kuenenbacteria bacterium CG2_30_39_24</name>
    <dbReference type="NCBI Taxonomy" id="1805236"/>
    <lineage>
        <taxon>Bacteria</taxon>
        <taxon>Candidatus Kueneniibacteriota</taxon>
    </lineage>
</organism>
<dbReference type="InterPro" id="IPR050256">
    <property type="entry name" value="Glycosyltransferase_2"/>
</dbReference>
<dbReference type="Proteomes" id="UP000183922">
    <property type="component" value="Unassembled WGS sequence"/>
</dbReference>
<dbReference type="Pfam" id="PF00535">
    <property type="entry name" value="Glycos_transf_2"/>
    <property type="match status" value="1"/>
</dbReference>
<dbReference type="InterPro" id="IPR001173">
    <property type="entry name" value="Glyco_trans_2-like"/>
</dbReference>
<dbReference type="AlphaFoldDB" id="A0A1J5FN11"/>
<reference evidence="2 3" key="1">
    <citation type="journal article" date="2016" name="Environ. Microbiol.">
        <title>Genomic resolution of a cold subsurface aquifer community provides metabolic insights for novel microbes adapted to high CO concentrations.</title>
        <authorList>
            <person name="Probst A.J."/>
            <person name="Castelle C.J."/>
            <person name="Singh A."/>
            <person name="Brown C.T."/>
            <person name="Anantharaman K."/>
            <person name="Sharon I."/>
            <person name="Hug L.A."/>
            <person name="Burstein D."/>
            <person name="Emerson J.B."/>
            <person name="Thomas B.C."/>
            <person name="Banfield J.F."/>
        </authorList>
    </citation>
    <scope>NUCLEOTIDE SEQUENCE [LARGE SCALE GENOMIC DNA]</scope>
    <source>
        <strain evidence="2">CG2_30_39_24</strain>
    </source>
</reference>
<dbReference type="InterPro" id="IPR029044">
    <property type="entry name" value="Nucleotide-diphossugar_trans"/>
</dbReference>
<evidence type="ECO:0000259" key="1">
    <source>
        <dbReference type="Pfam" id="PF00535"/>
    </source>
</evidence>
<evidence type="ECO:0000313" key="3">
    <source>
        <dbReference type="Proteomes" id="UP000183922"/>
    </source>
</evidence>
<dbReference type="EMBL" id="MNYR01000017">
    <property type="protein sequence ID" value="OIP56400.1"/>
    <property type="molecule type" value="Genomic_DNA"/>
</dbReference>
<dbReference type="STRING" id="1805236.AUK13_01085"/>
<proteinExistence type="predicted"/>
<dbReference type="PANTHER" id="PTHR48090:SF7">
    <property type="entry name" value="RFBJ PROTEIN"/>
    <property type="match status" value="1"/>
</dbReference>
<sequence length="229" mass="25453">MKLSIIIPVFNEANTVEEIIKRVIAVSIPDCEKEIIVVDDGSDDGTGKILETIKKEYGFLLLRHLKNSGKGAAVRSGLKTSSGDLILIQDGDLEYNPADYHRLLKPILAGKAAVVYGSRNLDKNTQPFYRIYFWGGKIISALFNLLFQAKLTDIFSGYKVFKKEVLAGIDLSENGFGIESELTAKIAKSGVTILETPISYCGRSFKQGKKIRSFDGLLAIWKIIKYRIK</sequence>
<name>A0A1J5FN11_9BACT</name>